<gene>
    <name evidence="6" type="ORF">FL583_34995</name>
</gene>
<keyword evidence="1" id="KW-0805">Transcription regulation</keyword>
<dbReference type="SUPFAM" id="SSF46689">
    <property type="entry name" value="Homeodomain-like"/>
    <property type="match status" value="1"/>
</dbReference>
<dbReference type="InParanoid" id="A0A545AGK6"/>
<dbReference type="Gene3D" id="1.10.357.10">
    <property type="entry name" value="Tetracycline Repressor, domain 2"/>
    <property type="match status" value="1"/>
</dbReference>
<dbReference type="Proteomes" id="UP000317982">
    <property type="component" value="Unassembled WGS sequence"/>
</dbReference>
<evidence type="ECO:0000256" key="1">
    <source>
        <dbReference type="ARBA" id="ARBA00023015"/>
    </source>
</evidence>
<evidence type="ECO:0000313" key="6">
    <source>
        <dbReference type="EMBL" id="TQS40453.1"/>
    </source>
</evidence>
<dbReference type="InterPro" id="IPR036271">
    <property type="entry name" value="Tet_transcr_reg_TetR-rel_C_sf"/>
</dbReference>
<name>A0A545AGK6_9ACTN</name>
<dbReference type="PROSITE" id="PS50977">
    <property type="entry name" value="HTH_TETR_2"/>
    <property type="match status" value="1"/>
</dbReference>
<evidence type="ECO:0000259" key="5">
    <source>
        <dbReference type="PROSITE" id="PS50977"/>
    </source>
</evidence>
<organism evidence="6 7">
    <name type="scientific">Cryptosporangium phraense</name>
    <dbReference type="NCBI Taxonomy" id="2593070"/>
    <lineage>
        <taxon>Bacteria</taxon>
        <taxon>Bacillati</taxon>
        <taxon>Actinomycetota</taxon>
        <taxon>Actinomycetes</taxon>
        <taxon>Cryptosporangiales</taxon>
        <taxon>Cryptosporangiaceae</taxon>
        <taxon>Cryptosporangium</taxon>
    </lineage>
</organism>
<keyword evidence="2 4" id="KW-0238">DNA-binding</keyword>
<feature type="DNA-binding region" description="H-T-H motif" evidence="4">
    <location>
        <begin position="58"/>
        <end position="77"/>
    </location>
</feature>
<feature type="domain" description="HTH tetR-type" evidence="5">
    <location>
        <begin position="35"/>
        <end position="95"/>
    </location>
</feature>
<reference evidence="6 7" key="1">
    <citation type="submission" date="2019-07" db="EMBL/GenBank/DDBJ databases">
        <title>Cryptosporangium phraense sp. nov., isolated from plant litter.</title>
        <authorList>
            <person name="Suriyachadkun C."/>
        </authorList>
    </citation>
    <scope>NUCLEOTIDE SEQUENCE [LARGE SCALE GENOMIC DNA]</scope>
    <source>
        <strain evidence="6 7">A-T 5661</strain>
    </source>
</reference>
<accession>A0A545AGK6</accession>
<dbReference type="OrthoDB" id="2570341at2"/>
<evidence type="ECO:0000256" key="2">
    <source>
        <dbReference type="ARBA" id="ARBA00023125"/>
    </source>
</evidence>
<dbReference type="InterPro" id="IPR001647">
    <property type="entry name" value="HTH_TetR"/>
</dbReference>
<sequence>MPGERSSAGDPARTLALLWRGAEPVPPPSRGPRPTLTVDRVVTVAVALADAEGLAAVTMRRIATDLSVAPMTLYTYVPGKAELLDLMLDAVYAAIARTTPADASWRARVGAVADDNRALYERHPWLAEISTSRPPLGPGAIAKYEYELGAFDDAGLDDVTRDAALTFVLGFVETCARGAAAARAAARESARSDEDWWAESGPLLAKVFDADRFPRAARIGSAAGEAQNAAYSADHAYDFGRARLLDGLSALIDA</sequence>
<dbReference type="GO" id="GO:0003677">
    <property type="term" value="F:DNA binding"/>
    <property type="evidence" value="ECO:0007669"/>
    <property type="project" value="UniProtKB-UniRule"/>
</dbReference>
<comment type="caution">
    <text evidence="6">The sequence shown here is derived from an EMBL/GenBank/DDBJ whole genome shotgun (WGS) entry which is preliminary data.</text>
</comment>
<dbReference type="InterPro" id="IPR004111">
    <property type="entry name" value="Repressor_TetR_C"/>
</dbReference>
<dbReference type="InterPro" id="IPR009057">
    <property type="entry name" value="Homeodomain-like_sf"/>
</dbReference>
<proteinExistence type="predicted"/>
<evidence type="ECO:0000256" key="3">
    <source>
        <dbReference type="ARBA" id="ARBA00023163"/>
    </source>
</evidence>
<dbReference type="Pfam" id="PF00440">
    <property type="entry name" value="TetR_N"/>
    <property type="match status" value="1"/>
</dbReference>
<dbReference type="Gene3D" id="1.10.10.60">
    <property type="entry name" value="Homeodomain-like"/>
    <property type="match status" value="1"/>
</dbReference>
<keyword evidence="7" id="KW-1185">Reference proteome</keyword>
<dbReference type="GO" id="GO:0045892">
    <property type="term" value="P:negative regulation of DNA-templated transcription"/>
    <property type="evidence" value="ECO:0007669"/>
    <property type="project" value="InterPro"/>
</dbReference>
<dbReference type="SUPFAM" id="SSF48498">
    <property type="entry name" value="Tetracyclin repressor-like, C-terminal domain"/>
    <property type="match status" value="1"/>
</dbReference>
<evidence type="ECO:0000256" key="4">
    <source>
        <dbReference type="PROSITE-ProRule" id="PRU00335"/>
    </source>
</evidence>
<protein>
    <submittedName>
        <fullName evidence="6">TetR family transcriptional regulator</fullName>
    </submittedName>
</protein>
<dbReference type="EMBL" id="VIRS01000041">
    <property type="protein sequence ID" value="TQS40453.1"/>
    <property type="molecule type" value="Genomic_DNA"/>
</dbReference>
<dbReference type="AlphaFoldDB" id="A0A545AGK6"/>
<keyword evidence="3" id="KW-0804">Transcription</keyword>
<dbReference type="RefSeq" id="WP_142709185.1">
    <property type="nucleotide sequence ID" value="NZ_VIRS01000041.1"/>
</dbReference>
<dbReference type="Pfam" id="PF02909">
    <property type="entry name" value="TetR_C_1"/>
    <property type="match status" value="1"/>
</dbReference>
<evidence type="ECO:0000313" key="7">
    <source>
        <dbReference type="Proteomes" id="UP000317982"/>
    </source>
</evidence>